<dbReference type="PROSITE" id="PS51233">
    <property type="entry name" value="VWFD"/>
    <property type="match status" value="1"/>
</dbReference>
<accession>A0ABD3UEK8</accession>
<dbReference type="SMART" id="SM00216">
    <property type="entry name" value="VWD"/>
    <property type="match status" value="1"/>
</dbReference>
<organism evidence="4 5">
    <name type="scientific">Sinanodonta woodiana</name>
    <name type="common">Chinese pond mussel</name>
    <name type="synonym">Anodonta woodiana</name>
    <dbReference type="NCBI Taxonomy" id="1069815"/>
    <lineage>
        <taxon>Eukaryota</taxon>
        <taxon>Metazoa</taxon>
        <taxon>Spiralia</taxon>
        <taxon>Lophotrochozoa</taxon>
        <taxon>Mollusca</taxon>
        <taxon>Bivalvia</taxon>
        <taxon>Autobranchia</taxon>
        <taxon>Heteroconchia</taxon>
        <taxon>Palaeoheterodonta</taxon>
        <taxon>Unionida</taxon>
        <taxon>Unionoidea</taxon>
        <taxon>Unionidae</taxon>
        <taxon>Unioninae</taxon>
        <taxon>Sinanodonta</taxon>
    </lineage>
</organism>
<dbReference type="InterPro" id="IPR058727">
    <property type="entry name" value="Helical_Vwde"/>
</dbReference>
<keyword evidence="2" id="KW-0325">Glycoprotein</keyword>
<keyword evidence="5" id="KW-1185">Reference proteome</keyword>
<dbReference type="InterPro" id="IPR050780">
    <property type="entry name" value="Mucin_vWF_Thrombospondin_sf"/>
</dbReference>
<dbReference type="Pfam" id="PF00094">
    <property type="entry name" value="VWD"/>
    <property type="match status" value="1"/>
</dbReference>
<evidence type="ECO:0000256" key="1">
    <source>
        <dbReference type="ARBA" id="ARBA00023157"/>
    </source>
</evidence>
<evidence type="ECO:0000313" key="4">
    <source>
        <dbReference type="EMBL" id="KAL3846697.1"/>
    </source>
</evidence>
<dbReference type="Pfam" id="PF26129">
    <property type="entry name" value="Vwde"/>
    <property type="match status" value="1"/>
</dbReference>
<sequence length="844" mass="95689">LSSMPEVKSYLTFVQATSDDSDEVVQIPKLFFSCEFAKSRDENLFYQIVWCVNDQDIMKTEPMPYSKIENANLTEDDLRRSGFKLDINIKCRVYYSGSMVKEMTSPEFWAGIKIITPAITIKQGQIGEIHLQSTVPFGCVDRNKATKCILPIEVLDLSNDCEKGGISIMDSERCGTKLHGMTFQNWIDGKVFKWGAIITLTTRDIDDFNQMENSYVFSLRTSHLSTANEIMNENFVHVEIEKAWVRKSCYAHGDPHMRTFDQIYYDNQNIGEFVLYRHTTFKQEVQMKTYRCGNNVACACAASIRAGGELFIIDICNGRVIIKHASCKEQIMIIQKINEYTYEIYMPLGTMVVVTIVNWPNPFFFLNIDITPSVKDVGRTVGLCGKLNNDARDDFTTPGGIIDPDINAFSISWRIDCSESFLNPSNHNPCYWEGSLYLCACPFKNDWEPVCSPNDHLACTKFPGIRYDDCSMISNCSRVSHRKEMDRILAKRASDIESYQERHTLNKRSAESYTMEKAKEICKNIFEERCPEDLFEGLSNNIISRESAIHECILDLSIIGDLTMANSHCSSLIAETERYIRKDSILRHSYSNLVESFYARTCLNLNNCNWNGKCIEGKCVCYELYTGEDCSISIKNLPDVLDTYSGGLCSTSHDECCGSISIYGHGFVSGVTTQLIITFEVFANGKVEIQEKFVKDLQIINAFEAVMDVPCKSPEQRAKRSADYASLSLAYGVTVSVSNDGSNYGAAQSFYVFDTKCQGFIKNKAGYIFYILDGTCYIDGVCYLKEESSPSDVCKRCRPEKDPYSFSTEVNTYDRLDGQIAILKKRRSVMLMKKRHSSESTCSD</sequence>
<dbReference type="AlphaFoldDB" id="A0ABD3UEK8"/>
<comment type="caution">
    <text evidence="4">The sequence shown here is derived from an EMBL/GenBank/DDBJ whole genome shotgun (WGS) entry which is preliminary data.</text>
</comment>
<dbReference type="PANTHER" id="PTHR11339">
    <property type="entry name" value="EXTRACELLULAR MATRIX GLYCOPROTEIN RELATED"/>
    <property type="match status" value="1"/>
</dbReference>
<keyword evidence="1" id="KW-1015">Disulfide bond</keyword>
<gene>
    <name evidence="4" type="ORF">ACJMK2_017665</name>
</gene>
<proteinExistence type="predicted"/>
<reference evidence="4 5" key="1">
    <citation type="submission" date="2024-11" db="EMBL/GenBank/DDBJ databases">
        <title>Chromosome-level genome assembly of the freshwater bivalve Anodonta woodiana.</title>
        <authorList>
            <person name="Chen X."/>
        </authorList>
    </citation>
    <scope>NUCLEOTIDE SEQUENCE [LARGE SCALE GENOMIC DNA]</scope>
    <source>
        <strain evidence="4">MN2024</strain>
        <tissue evidence="4">Gills</tissue>
    </source>
</reference>
<name>A0ABD3UEK8_SINWO</name>
<evidence type="ECO:0000256" key="2">
    <source>
        <dbReference type="ARBA" id="ARBA00023180"/>
    </source>
</evidence>
<dbReference type="InterPro" id="IPR001846">
    <property type="entry name" value="VWF_type-D"/>
</dbReference>
<evidence type="ECO:0000259" key="3">
    <source>
        <dbReference type="PROSITE" id="PS51233"/>
    </source>
</evidence>
<feature type="non-terminal residue" evidence="4">
    <location>
        <position position="1"/>
    </location>
</feature>
<feature type="domain" description="VWFD" evidence="3">
    <location>
        <begin position="247"/>
        <end position="421"/>
    </location>
</feature>
<evidence type="ECO:0000313" key="5">
    <source>
        <dbReference type="Proteomes" id="UP001634394"/>
    </source>
</evidence>
<dbReference type="Gene3D" id="2.10.25.10">
    <property type="entry name" value="Laminin"/>
    <property type="match status" value="1"/>
</dbReference>
<dbReference type="Proteomes" id="UP001634394">
    <property type="component" value="Unassembled WGS sequence"/>
</dbReference>
<dbReference type="EMBL" id="JBJQND010000016">
    <property type="protein sequence ID" value="KAL3846697.1"/>
    <property type="molecule type" value="Genomic_DNA"/>
</dbReference>
<protein>
    <recommendedName>
        <fullName evidence="3">VWFD domain-containing protein</fullName>
    </recommendedName>
</protein>